<evidence type="ECO:0000313" key="5">
    <source>
        <dbReference type="EMBL" id="CCO14994.1"/>
    </source>
</evidence>
<reference evidence="5 6" key="1">
    <citation type="submission" date="2011-10" db="EMBL/GenBank/DDBJ databases">
        <authorList>
            <person name="Genoscope - CEA"/>
        </authorList>
    </citation>
    <scope>NUCLEOTIDE SEQUENCE [LARGE SCALE GENOMIC DNA]</scope>
    <source>
        <strain evidence="5 6">RCC 1105</strain>
    </source>
</reference>
<dbReference type="RefSeq" id="XP_007514754.1">
    <property type="nucleotide sequence ID" value="XM_007514692.1"/>
</dbReference>
<dbReference type="SUPFAM" id="SSF48371">
    <property type="entry name" value="ARM repeat"/>
    <property type="match status" value="1"/>
</dbReference>
<dbReference type="STRING" id="41875.K8EB46"/>
<feature type="region of interest" description="Disordered" evidence="3">
    <location>
        <begin position="959"/>
        <end position="983"/>
    </location>
</feature>
<feature type="region of interest" description="Disordered" evidence="3">
    <location>
        <begin position="414"/>
        <end position="434"/>
    </location>
</feature>
<keyword evidence="2" id="KW-0539">Nucleus</keyword>
<feature type="compositionally biased region" description="Acidic residues" evidence="3">
    <location>
        <begin position="1011"/>
        <end position="1027"/>
    </location>
</feature>
<organism evidence="5 6">
    <name type="scientific">Bathycoccus prasinos</name>
    <dbReference type="NCBI Taxonomy" id="41875"/>
    <lineage>
        <taxon>Eukaryota</taxon>
        <taxon>Viridiplantae</taxon>
        <taxon>Chlorophyta</taxon>
        <taxon>Mamiellophyceae</taxon>
        <taxon>Mamiellales</taxon>
        <taxon>Bathycoccaceae</taxon>
        <taxon>Bathycoccus</taxon>
    </lineage>
</organism>
<feature type="compositionally biased region" description="Low complexity" evidence="3">
    <location>
        <begin position="247"/>
        <end position="257"/>
    </location>
</feature>
<comment type="subcellular location">
    <subcellularLocation>
        <location evidence="1">Nucleus</location>
    </subcellularLocation>
</comment>
<name>K8EB46_9CHLO</name>
<feature type="compositionally biased region" description="Basic and acidic residues" evidence="3">
    <location>
        <begin position="1203"/>
        <end position="1213"/>
    </location>
</feature>
<sequence>MSNGEEEEEEDGDNPLEALIQDVDASKTIVEESSVEINKVEEDEKKKNKKKKQKQNEGNDDDDFEEKDEKEEAERSNMMVVDENGNINEDALILSSSPPTDSLEEVDDLVDEDGKENGGKNSNLHLQNTTLTVANQNTNNNNNNSINYEMQRVKLYKLNAEGYWDDTGTGIVSCEYVDVFSSMGLVVYPEEEGEEEEEEEDDDDNDKEKERRERDGEAAAIAGGKDDKEEEEEEEKSIQKKRRRRSASATTTTKPTPLLVHKILEEHQHQQEPAYSRSGQSTIISWVEPRESIDLALSFQSIDGCDFIWEQIKNAQRRNSMSIDADNKEGDAMMMNNKIFSKNELNNNNNNNMRSPFDLEDLENDDNHLNHDGSGGPEGDLVDGFNHQRNQHIRGNIDEYGEFTGKSFYYEGDDSQSAGHHHHQFHRAAPAKLPEPTLSELSNITKVLNECSPFQRESIASMILNTPDYLKRLLSIFTTCEDLEDEEGLHEMYRCVKGMVMLNEANLFDCMFSEEFVWEVVGSLEYDPDVPAENRTHHRDFLRNVAVFKEVVPITNEVTKAKIHQTYRIQYLKDMILPSVLDEQVFQTLHSIMLFNNAEVVRELDEDPLFLDALFEKLNAATTSTATEENEEWTDLIFFLQELCQLATGLHIQHRTELYQKLYELDLLNVLTLALTKGNSEQVQVKAADVFMSALLHDPVILREKLVKQEEYAMMSELVRLFLDGDDGLQGTVLEILTILADPDNMDQETEKNTYLEMFYDHFVDKLTERISFGSVNEEECKKKTSKNGADENDDDDNGGDAAAEKKEHLQYVQPWSLTKIVDLLVFMAQHHGYRIKYYILRNNVLVKVLALTKRKEKFVVLAALKLLRACVGLKDEFYNRYLVKSDLFEPIVRSFRANGEKYNLLNSAILELVDFVRRENVRNLVAHLLEKFKDFIDTVEYCETFKLLKERHEMNINPSKETTTVTTSSIQPAPSLNGSEISSGYLSRETIAARAAHDAARRRRDSSMTQDEEDYFDSDDYQDGSEGDSGGSGGRKSTSTGSGSPPPPISTHRPPDFMNSPKRQRSLSPPLIDPSHGPTAQVHLLPGFRNSPQRPIKRESTPTTSFEGPEKQPTSTSPSSKNKNNEELVTSKKRNLSPSPSPEKEQKENSGNNNGDDDGNKKKKKKVGVLDLFGDDDEEKSMSERKAFLPPQTSTENGEEEEVKKEREEEKK</sequence>
<dbReference type="InterPro" id="IPR051137">
    <property type="entry name" value="PP4R3-like"/>
</dbReference>
<dbReference type="eggNOG" id="KOG2175">
    <property type="taxonomic scope" value="Eukaryota"/>
</dbReference>
<dbReference type="PANTHER" id="PTHR23318:SF0">
    <property type="entry name" value="SERINE_THREONINE-PROTEIN PHOSPHATASE 4 REGULATORY SUBUNIT 3"/>
    <property type="match status" value="1"/>
</dbReference>
<dbReference type="EMBL" id="FO082277">
    <property type="protein sequence ID" value="CCO14994.1"/>
    <property type="molecule type" value="Genomic_DNA"/>
</dbReference>
<feature type="compositionally biased region" description="Acidic residues" evidence="3">
    <location>
        <begin position="1"/>
        <end position="14"/>
    </location>
</feature>
<evidence type="ECO:0000256" key="3">
    <source>
        <dbReference type="SAM" id="MobiDB-lite"/>
    </source>
</evidence>
<keyword evidence="6" id="KW-1185">Reference proteome</keyword>
<dbReference type="InterPro" id="IPR016024">
    <property type="entry name" value="ARM-type_fold"/>
</dbReference>
<feature type="region of interest" description="Disordered" evidence="3">
    <location>
        <begin position="1"/>
        <end position="80"/>
    </location>
</feature>
<proteinExistence type="predicted"/>
<dbReference type="GO" id="GO:0030289">
    <property type="term" value="C:protein phosphatase 4 complex"/>
    <property type="evidence" value="ECO:0007669"/>
    <property type="project" value="TreeGrafter"/>
</dbReference>
<dbReference type="InterPro" id="IPR006887">
    <property type="entry name" value="P4R3-like_central_dom"/>
</dbReference>
<evidence type="ECO:0000313" key="6">
    <source>
        <dbReference type="Proteomes" id="UP000198341"/>
    </source>
</evidence>
<feature type="domain" description="Serine/threonine-protein phosphatase 4 regulatory subunit 3-like central" evidence="4">
    <location>
        <begin position="444"/>
        <end position="954"/>
    </location>
</feature>
<gene>
    <name evidence="5" type="ORF">Bathy02g00710</name>
</gene>
<dbReference type="Pfam" id="PF04802">
    <property type="entry name" value="PP4R3"/>
    <property type="match status" value="1"/>
</dbReference>
<dbReference type="KEGG" id="bpg:Bathy02g00710"/>
<dbReference type="InterPro" id="IPR011993">
    <property type="entry name" value="PH-like_dom_sf"/>
</dbReference>
<dbReference type="GeneID" id="19017185"/>
<dbReference type="Proteomes" id="UP000198341">
    <property type="component" value="Chromosome 2"/>
</dbReference>
<dbReference type="PANTHER" id="PTHR23318">
    <property type="entry name" value="ATP SYNTHASE GAMMA-RELATED"/>
    <property type="match status" value="1"/>
</dbReference>
<dbReference type="GO" id="GO:0005654">
    <property type="term" value="C:nucleoplasm"/>
    <property type="evidence" value="ECO:0007669"/>
    <property type="project" value="TreeGrafter"/>
</dbReference>
<evidence type="ECO:0000256" key="2">
    <source>
        <dbReference type="ARBA" id="ARBA00023242"/>
    </source>
</evidence>
<dbReference type="OrthoDB" id="27483at2759"/>
<dbReference type="Gene3D" id="2.30.29.30">
    <property type="entry name" value="Pleckstrin-homology domain (PH domain)/Phosphotyrosine-binding domain (PTB)"/>
    <property type="match status" value="1"/>
</dbReference>
<feature type="region of interest" description="Disordered" evidence="3">
    <location>
        <begin position="782"/>
        <end position="802"/>
    </location>
</feature>
<feature type="region of interest" description="Disordered" evidence="3">
    <location>
        <begin position="189"/>
        <end position="258"/>
    </location>
</feature>
<protein>
    <recommendedName>
        <fullName evidence="4">Serine/threonine-protein phosphatase 4 regulatory subunit 3-like central domain-containing protein</fullName>
    </recommendedName>
</protein>
<feature type="compositionally biased region" description="Basic and acidic residues" evidence="3">
    <location>
        <begin position="206"/>
        <end position="217"/>
    </location>
</feature>
<evidence type="ECO:0000256" key="1">
    <source>
        <dbReference type="ARBA" id="ARBA00004123"/>
    </source>
</evidence>
<evidence type="ECO:0000259" key="4">
    <source>
        <dbReference type="Pfam" id="PF04802"/>
    </source>
</evidence>
<feature type="compositionally biased region" description="Acidic residues" evidence="3">
    <location>
        <begin position="189"/>
        <end position="205"/>
    </location>
</feature>
<feature type="compositionally biased region" description="Low complexity" evidence="3">
    <location>
        <begin position="1112"/>
        <end position="1123"/>
    </location>
</feature>
<feature type="region of interest" description="Disordered" evidence="3">
    <location>
        <begin position="997"/>
        <end position="1213"/>
    </location>
</feature>
<dbReference type="AlphaFoldDB" id="K8EB46"/>
<feature type="compositionally biased region" description="Acidic residues" evidence="3">
    <location>
        <begin position="58"/>
        <end position="69"/>
    </location>
</feature>
<dbReference type="GO" id="GO:0072542">
    <property type="term" value="F:protein phosphatase activator activity"/>
    <property type="evidence" value="ECO:0007669"/>
    <property type="project" value="TreeGrafter"/>
</dbReference>
<accession>K8EB46</accession>